<name>A0A1X7N7V1_9LACT</name>
<keyword evidence="1" id="KW-0472">Membrane</keyword>
<dbReference type="GO" id="GO:0000428">
    <property type="term" value="C:DNA-directed RNA polymerase complex"/>
    <property type="evidence" value="ECO:0007669"/>
    <property type="project" value="UniProtKB-KW"/>
</dbReference>
<keyword evidence="3" id="KW-1185">Reference proteome</keyword>
<keyword evidence="1" id="KW-0812">Transmembrane</keyword>
<feature type="transmembrane region" description="Helical" evidence="1">
    <location>
        <begin position="12"/>
        <end position="39"/>
    </location>
</feature>
<dbReference type="InterPro" id="IPR024596">
    <property type="entry name" value="RNApol_su_b/EpuA"/>
</dbReference>
<dbReference type="EMBL" id="FXBJ01000002">
    <property type="protein sequence ID" value="SMH32919.1"/>
    <property type="molecule type" value="Genomic_DNA"/>
</dbReference>
<dbReference type="OrthoDB" id="2300232at2"/>
<keyword evidence="1" id="KW-1133">Transmembrane helix</keyword>
<keyword evidence="2" id="KW-0804">Transcription</keyword>
<dbReference type="STRING" id="1073423.SAMN04488700_1465"/>
<dbReference type="AlphaFoldDB" id="A0A1X7N7V1"/>
<evidence type="ECO:0000313" key="2">
    <source>
        <dbReference type="EMBL" id="SMH32919.1"/>
    </source>
</evidence>
<reference evidence="2 3" key="1">
    <citation type="submission" date="2017-04" db="EMBL/GenBank/DDBJ databases">
        <authorList>
            <person name="Afonso C.L."/>
            <person name="Miller P.J."/>
            <person name="Scott M.A."/>
            <person name="Spackman E."/>
            <person name="Goraichik I."/>
            <person name="Dimitrov K.M."/>
            <person name="Suarez D.L."/>
            <person name="Swayne D.E."/>
        </authorList>
    </citation>
    <scope>NUCLEOTIDE SEQUENCE [LARGE SCALE GENOMIC DNA]</scope>
    <source>
        <strain evidence="2 3">LMG26642</strain>
    </source>
</reference>
<proteinExistence type="predicted"/>
<dbReference type="Proteomes" id="UP000193435">
    <property type="component" value="Unassembled WGS sequence"/>
</dbReference>
<evidence type="ECO:0000256" key="1">
    <source>
        <dbReference type="SAM" id="Phobius"/>
    </source>
</evidence>
<protein>
    <submittedName>
        <fullName evidence="2">DNA-directed RNA polymerase subunit beta</fullName>
    </submittedName>
</protein>
<evidence type="ECO:0000313" key="3">
    <source>
        <dbReference type="Proteomes" id="UP000193435"/>
    </source>
</evidence>
<sequence length="68" mass="7360">MTKGKIAAQMGTFILKILLVIVVVAIALILGAMVGYGIIGEGNPFAIFEMQTWSHIFSYFTKPTIING</sequence>
<gene>
    <name evidence="2" type="ORF">SAMN04488700_1465</name>
</gene>
<keyword evidence="2" id="KW-0240">DNA-directed RNA polymerase</keyword>
<dbReference type="Pfam" id="PF11772">
    <property type="entry name" value="EpuA"/>
    <property type="match status" value="1"/>
</dbReference>
<dbReference type="RefSeq" id="WP_085559619.1">
    <property type="nucleotide sequence ID" value="NZ_FOAH01000004.1"/>
</dbReference>
<accession>A0A1X7N7V1</accession>
<organism evidence="2 3">
    <name type="scientific">Carnobacterium iners</name>
    <dbReference type="NCBI Taxonomy" id="1073423"/>
    <lineage>
        <taxon>Bacteria</taxon>
        <taxon>Bacillati</taxon>
        <taxon>Bacillota</taxon>
        <taxon>Bacilli</taxon>
        <taxon>Lactobacillales</taxon>
        <taxon>Carnobacteriaceae</taxon>
        <taxon>Carnobacterium</taxon>
    </lineage>
</organism>